<evidence type="ECO:0000256" key="2">
    <source>
        <dbReference type="SAM" id="MobiDB-lite"/>
    </source>
</evidence>
<organism evidence="5 6">
    <name type="scientific">Anaeramoeba flamelloides</name>
    <dbReference type="NCBI Taxonomy" id="1746091"/>
    <lineage>
        <taxon>Eukaryota</taxon>
        <taxon>Metamonada</taxon>
        <taxon>Anaeramoebidae</taxon>
        <taxon>Anaeramoeba</taxon>
    </lineage>
</organism>
<reference evidence="5" key="1">
    <citation type="submission" date="2022-08" db="EMBL/GenBank/DDBJ databases">
        <title>Novel sulfate-reducing endosymbionts in the free-living metamonad Anaeramoeba.</title>
        <authorList>
            <person name="Jerlstrom-Hultqvist J."/>
            <person name="Cepicka I."/>
            <person name="Gallot-Lavallee L."/>
            <person name="Salas-Leiva D."/>
            <person name="Curtis B.A."/>
            <person name="Zahonova K."/>
            <person name="Pipaliya S."/>
            <person name="Dacks J."/>
            <person name="Roger A.J."/>
        </authorList>
    </citation>
    <scope>NUCLEOTIDE SEQUENCE</scope>
    <source>
        <strain evidence="5">Schooner1</strain>
    </source>
</reference>
<evidence type="ECO:0000313" key="5">
    <source>
        <dbReference type="EMBL" id="KAJ6246163.1"/>
    </source>
</evidence>
<proteinExistence type="predicted"/>
<dbReference type="CDD" id="cd00821">
    <property type="entry name" value="PH"/>
    <property type="match status" value="1"/>
</dbReference>
<name>A0ABQ8YNN2_9EUKA</name>
<keyword evidence="1" id="KW-0343">GTPase activation</keyword>
<dbReference type="InterPro" id="IPR001849">
    <property type="entry name" value="PH_domain"/>
</dbReference>
<feature type="compositionally biased region" description="Polar residues" evidence="2">
    <location>
        <begin position="328"/>
        <end position="340"/>
    </location>
</feature>
<feature type="region of interest" description="Disordered" evidence="2">
    <location>
        <begin position="620"/>
        <end position="647"/>
    </location>
</feature>
<feature type="compositionally biased region" description="Polar residues" evidence="2">
    <location>
        <begin position="66"/>
        <end position="88"/>
    </location>
</feature>
<dbReference type="Pfam" id="PF00169">
    <property type="entry name" value="PH"/>
    <property type="match status" value="1"/>
</dbReference>
<dbReference type="PROSITE" id="PS50018">
    <property type="entry name" value="RAS_GTPASE_ACTIV_2"/>
    <property type="match status" value="1"/>
</dbReference>
<dbReference type="SUPFAM" id="SSF50729">
    <property type="entry name" value="PH domain-like"/>
    <property type="match status" value="1"/>
</dbReference>
<comment type="caution">
    <text evidence="5">The sequence shown here is derived from an EMBL/GenBank/DDBJ whole genome shotgun (WGS) entry which is preliminary data.</text>
</comment>
<evidence type="ECO:0000259" key="4">
    <source>
        <dbReference type="PROSITE" id="PS50018"/>
    </source>
</evidence>
<evidence type="ECO:0000313" key="6">
    <source>
        <dbReference type="Proteomes" id="UP001150062"/>
    </source>
</evidence>
<sequence length="1940" mass="228882">MSQDINDILAKIRNTPQSKNKTNTSSSTRSKTIDDILSRNKISTPKKAPLTKTNVQELLARVKNAQSKIKSNTRSNNSQFQPRTTTTKNKNEDPEIEKLPSRSKTKTTNNTQDPEIEKLLNQSRSTTNKHQQFEKTTNDFNNDNFEIESLLNQSRTSTTNNSQYQRNITTTTNDNNNDLEIEQLLNRSKTKITTTTTTTQTQPKISTNSNSYTLNQRENNLINGSNNLDIDSLISFGRKTNTLNNEDLEIERLLNKSRTTSIHTNEDPEIEKLPNRSKTKTTDNTQDPEIEKLLNQSRSTKIKHQQFEKTTNDFNNDNFKIESLLDQPRTSSTNNPQYQRNTTTTTTTTTNDDNDLEIEQLLNRLKTKITTTTTTTQTQPKISTNSYTLNQRENNLINDPNNFDIDSLISFGRKTNTKNTLNNEDLEIERLLNKSRTTSIHTNEDPEIEKLLNQSRTTTTNNNQDPEIEKLLNQSRSTTNKHQQFEKTTNDFNNDNFEIESLLNQSRTSTTNNSQYQRNITTTTNDNNNDLEIEQLLNRSTTQTQPKISTNSNSYTLNQRENNLINGSNNLDIDSLISFGRKTNIPNTLTNDNFKIEQLLNKSRTNTTTDNQDPEIEQLLSQSRTNTTTTTNKQQQFKTNNKTDQDNNFNIEHLLNKPTKGQYNYLNKDKYSYQKPNNLTNTYLLNKTDQKNDTDENDDITALLKKAEQTRSRLKLLDLDSLIGNLVEIDPLSKESDDENNNDDYLTKYNFDQNNSSKNKPYNNNLDNYKYDYNFNNNNNNINLNNNEYENDIDQLDKNNYYSNEIDNELNIDELLNNNNKQNKYFDNDNNENNNEVDFSNFKLHNYRNYTEEMIYSLDINELISRANQEEKYRLQNETELEEEEISNLIKENDDVNEWVEYDQMINNNQNEENDRIKKETEIEIDQEKERQILKETEQEQEQGKIQVQVQGQGQGQEQEQEQEQENQKLKQQQEEQPKLLERKQKEEEEKSEQNQKEEEKQKQQLIKQQKEKEKKKEEIKKLIKKLNRNKRKRKNLERNLKEMNQDNIEKRKKSMTEKLHFEIGNQPTKEESTSLSILIRIIFGLVRQTRLLTEKIQIYFTNSSNCKLKFTNKMNIIISEISWLTENKKKIEESTKYIRNNLTLKIQSILQRHFKDNNNNENGNKYQNQKQKELMNNIKKKIENNLIVVNDDTLYETKMNILNCIEKLFQSDQKLNKMKKFQNNLNQEIDNKFDYYRYTILFLQQLSKNIYQFLFSQELFEWNELNSLEEKSIPKEKIFDFYSQIIQNIIFNSLIHEIPNLPYFDQISKVINNFFNKLNLDDSQEISQNIVNQTTKESLSLFLKKNLIIILGEEKLNQINKNINEMNHKNKNNNLYEQLVDITQHYFGNLIHRKELFFLIATLQYLSKYYNDNFINELDQENVNQVNKDLYKKFLKEFSTKLFHFINNFGLLSHFIKFLITIKISMTTGVEQAFKNSKILKYFLLEYSLRYGKHFLKDLLGLIIQQIFDKKIRFETNSEKITDFETLNNNITNLGKYFQEILLNIFEKKFQFPDKFKFICIEISNNVEKKYPDQILSVIGKYIFQYFICFAIENPYEFEIINEPENEEDFDQEKNVFLKNLIYLSKICKTFANGTTILNDHNLKPINKIIIDNFSNRSEFLKLLIQPLSSLNNNNNNNINNNDDDINNNNINNNGNDNDNDNNIKILFKNTFPNFDKRSRINSEILINDLFDKCKRILKVNIESINQGDQMQFLHQSYQELLEKIRYISLVNKQFLLLKEEIQDSIPLLLSKITRNVKFTTIQPKSNIDKLSRINKNLIPLEILWSENWNSSTLKEGFGYLPIGASKVKKNWSKRYFVLKKNLLGIYMDKPPSHFVDPIKIIEIQKTVIISKKSTFQIKKKYPLTISNQFAEYLLLIGFSNSKHQQEWLDVLEISKKLN</sequence>
<evidence type="ECO:0000256" key="1">
    <source>
        <dbReference type="ARBA" id="ARBA00022468"/>
    </source>
</evidence>
<feature type="compositionally biased region" description="Low complexity" evidence="2">
    <location>
        <begin position="754"/>
        <end position="764"/>
    </location>
</feature>
<keyword evidence="6" id="KW-1185">Reference proteome</keyword>
<feature type="region of interest" description="Disordered" evidence="2">
    <location>
        <begin position="66"/>
        <end position="141"/>
    </location>
</feature>
<feature type="compositionally biased region" description="Low complexity" evidence="2">
    <location>
        <begin position="944"/>
        <end position="958"/>
    </location>
</feature>
<feature type="compositionally biased region" description="Basic and acidic residues" evidence="2">
    <location>
        <begin position="89"/>
        <end position="100"/>
    </location>
</feature>
<feature type="compositionally biased region" description="Low complexity" evidence="2">
    <location>
        <begin position="14"/>
        <end position="30"/>
    </location>
</feature>
<dbReference type="PROSITE" id="PS50003">
    <property type="entry name" value="PH_DOMAIN"/>
    <property type="match status" value="1"/>
</dbReference>
<feature type="region of interest" description="Disordered" evidence="2">
    <location>
        <begin position="504"/>
        <end position="527"/>
    </location>
</feature>
<gene>
    <name evidence="5" type="ORF">M0813_19568</name>
</gene>
<accession>A0ABQ8YNN2</accession>
<dbReference type="EMBL" id="JAOAOG010000138">
    <property type="protein sequence ID" value="KAJ6246163.1"/>
    <property type="molecule type" value="Genomic_DNA"/>
</dbReference>
<feature type="compositionally biased region" description="Low complexity" evidence="2">
    <location>
        <begin position="341"/>
        <end position="351"/>
    </location>
</feature>
<dbReference type="Proteomes" id="UP001150062">
    <property type="component" value="Unassembled WGS sequence"/>
</dbReference>
<feature type="region of interest" description="Disordered" evidence="2">
    <location>
        <begin position="259"/>
        <end position="351"/>
    </location>
</feature>
<feature type="compositionally biased region" description="Basic and acidic residues" evidence="2">
    <location>
        <begin position="264"/>
        <end position="274"/>
    </location>
</feature>
<dbReference type="Gene3D" id="1.10.506.10">
    <property type="entry name" value="GTPase Activation - p120gap, domain 1"/>
    <property type="match status" value="1"/>
</dbReference>
<feature type="compositionally biased region" description="Polar residues" evidence="2">
    <location>
        <begin position="120"/>
        <end position="130"/>
    </location>
</feature>
<feature type="domain" description="Ras-GAP" evidence="4">
    <location>
        <begin position="1435"/>
        <end position="1634"/>
    </location>
</feature>
<feature type="region of interest" description="Disordered" evidence="2">
    <location>
        <begin position="1"/>
        <end position="53"/>
    </location>
</feature>
<dbReference type="Gene3D" id="2.30.29.30">
    <property type="entry name" value="Pleckstrin-homology domain (PH domain)/Phosphotyrosine-binding domain (PTB)"/>
    <property type="match status" value="1"/>
</dbReference>
<dbReference type="PANTHER" id="PTHR10194">
    <property type="entry name" value="RAS GTPASE-ACTIVATING PROTEINS"/>
    <property type="match status" value="1"/>
</dbReference>
<dbReference type="InterPro" id="IPR008936">
    <property type="entry name" value="Rho_GTPase_activation_prot"/>
</dbReference>
<dbReference type="InterPro" id="IPR001936">
    <property type="entry name" value="RasGAP_dom"/>
</dbReference>
<feature type="compositionally biased region" description="Low complexity" evidence="2">
    <location>
        <begin position="625"/>
        <end position="642"/>
    </location>
</feature>
<dbReference type="SMART" id="SM00233">
    <property type="entry name" value="PH"/>
    <property type="match status" value="1"/>
</dbReference>
<feature type="compositionally biased region" description="Polar residues" evidence="2">
    <location>
        <begin position="504"/>
        <end position="520"/>
    </location>
</feature>
<feature type="compositionally biased region" description="Basic and acidic residues" evidence="2">
    <location>
        <begin position="966"/>
        <end position="1013"/>
    </location>
</feature>
<feature type="region of interest" description="Disordered" evidence="2">
    <location>
        <begin position="937"/>
        <end position="1013"/>
    </location>
</feature>
<feature type="domain" description="PH" evidence="3">
    <location>
        <begin position="1833"/>
        <end position="1938"/>
    </location>
</feature>
<dbReference type="InterPro" id="IPR011993">
    <property type="entry name" value="PH-like_dom_sf"/>
</dbReference>
<dbReference type="InterPro" id="IPR039360">
    <property type="entry name" value="Ras_GTPase"/>
</dbReference>
<dbReference type="SUPFAM" id="SSF48350">
    <property type="entry name" value="GTPase activation domain, GAP"/>
    <property type="match status" value="1"/>
</dbReference>
<feature type="region of interest" description="Disordered" evidence="2">
    <location>
        <begin position="732"/>
        <end position="764"/>
    </location>
</feature>
<evidence type="ECO:0000259" key="3">
    <source>
        <dbReference type="PROSITE" id="PS50003"/>
    </source>
</evidence>
<protein>
    <submittedName>
        <fullName evidence="5">Ras gtpase-activating protein</fullName>
    </submittedName>
</protein>